<gene>
    <name evidence="1" type="ORF">PHPALM_11926</name>
</gene>
<organism evidence="1 2">
    <name type="scientific">Phytophthora palmivora</name>
    <dbReference type="NCBI Taxonomy" id="4796"/>
    <lineage>
        <taxon>Eukaryota</taxon>
        <taxon>Sar</taxon>
        <taxon>Stramenopiles</taxon>
        <taxon>Oomycota</taxon>
        <taxon>Peronosporomycetes</taxon>
        <taxon>Peronosporales</taxon>
        <taxon>Peronosporaceae</taxon>
        <taxon>Phytophthora</taxon>
    </lineage>
</organism>
<reference evidence="1 2" key="1">
    <citation type="journal article" date="2017" name="Genome Biol. Evol.">
        <title>Phytophthora megakarya and P. palmivora, closely related causal agents of cacao black pod rot, underwent increases in genome sizes and gene numbers by different mechanisms.</title>
        <authorList>
            <person name="Ali S.S."/>
            <person name="Shao J."/>
            <person name="Lary D.J."/>
            <person name="Kronmiller B."/>
            <person name="Shen D."/>
            <person name="Strem M.D."/>
            <person name="Amoako-Attah I."/>
            <person name="Akrofi A.Y."/>
            <person name="Begoude B.A."/>
            <person name="Ten Hoopen G.M."/>
            <person name="Coulibaly K."/>
            <person name="Kebe B.I."/>
            <person name="Melnick R.L."/>
            <person name="Guiltinan M.J."/>
            <person name="Tyler B.M."/>
            <person name="Meinhardt L.W."/>
            <person name="Bailey B.A."/>
        </authorList>
    </citation>
    <scope>NUCLEOTIDE SEQUENCE [LARGE SCALE GENOMIC DNA]</scope>
    <source>
        <strain evidence="2">sbr112.9</strain>
    </source>
</reference>
<sequence length="87" mass="9861">MHVARKETQEVERDDIRRIEEKTPSSALEMITPKRVNIASLIPKSWIEFTTKTVIAGFANAGLLGDFGQFQNDQELPDVKEITALIY</sequence>
<proteinExistence type="predicted"/>
<accession>A0A2P4Y113</accession>
<dbReference type="OrthoDB" id="111957at2759"/>
<protein>
    <submittedName>
        <fullName evidence="1">Uncharacterized protein</fullName>
    </submittedName>
</protein>
<dbReference type="Proteomes" id="UP000237271">
    <property type="component" value="Unassembled WGS sequence"/>
</dbReference>
<dbReference type="AlphaFoldDB" id="A0A2P4Y113"/>
<evidence type="ECO:0000313" key="2">
    <source>
        <dbReference type="Proteomes" id="UP000237271"/>
    </source>
</evidence>
<dbReference type="EMBL" id="NCKW01006475">
    <property type="protein sequence ID" value="POM71503.1"/>
    <property type="molecule type" value="Genomic_DNA"/>
</dbReference>
<name>A0A2P4Y113_9STRA</name>
<comment type="caution">
    <text evidence="1">The sequence shown here is derived from an EMBL/GenBank/DDBJ whole genome shotgun (WGS) entry which is preliminary data.</text>
</comment>
<evidence type="ECO:0000313" key="1">
    <source>
        <dbReference type="EMBL" id="POM71503.1"/>
    </source>
</evidence>
<keyword evidence="2" id="KW-1185">Reference proteome</keyword>